<dbReference type="EMBL" id="REGN01001205">
    <property type="protein sequence ID" value="RNA36300.1"/>
    <property type="molecule type" value="Genomic_DNA"/>
</dbReference>
<gene>
    <name evidence="1" type="ORF">BpHYR1_016597</name>
</gene>
<comment type="caution">
    <text evidence="1">The sequence shown here is derived from an EMBL/GenBank/DDBJ whole genome shotgun (WGS) entry which is preliminary data.</text>
</comment>
<name>A0A3M7SKX5_BRAPC</name>
<evidence type="ECO:0000313" key="1">
    <source>
        <dbReference type="EMBL" id="RNA36300.1"/>
    </source>
</evidence>
<keyword evidence="2" id="KW-1185">Reference proteome</keyword>
<accession>A0A3M7SKX5</accession>
<protein>
    <submittedName>
        <fullName evidence="1">Uncharacterized protein</fullName>
    </submittedName>
</protein>
<organism evidence="1 2">
    <name type="scientific">Brachionus plicatilis</name>
    <name type="common">Marine rotifer</name>
    <name type="synonym">Brachionus muelleri</name>
    <dbReference type="NCBI Taxonomy" id="10195"/>
    <lineage>
        <taxon>Eukaryota</taxon>
        <taxon>Metazoa</taxon>
        <taxon>Spiralia</taxon>
        <taxon>Gnathifera</taxon>
        <taxon>Rotifera</taxon>
        <taxon>Eurotatoria</taxon>
        <taxon>Monogononta</taxon>
        <taxon>Pseudotrocha</taxon>
        <taxon>Ploima</taxon>
        <taxon>Brachionidae</taxon>
        <taxon>Brachionus</taxon>
    </lineage>
</organism>
<evidence type="ECO:0000313" key="2">
    <source>
        <dbReference type="Proteomes" id="UP000276133"/>
    </source>
</evidence>
<dbReference type="Proteomes" id="UP000276133">
    <property type="component" value="Unassembled WGS sequence"/>
</dbReference>
<dbReference type="AlphaFoldDB" id="A0A3M7SKX5"/>
<sequence length="148" mass="17303">MVDRFIIPCELSRITVFTTTTPTTVFPQIKESSVIKGIKKCMFYMTGEFSFNRDTFFEKNNSNKGKFLPQINSKCMNFLLFEFLEEIIALLIGNKLANVKKYCLTTLVFNYPLFRNVILVKNKSSFSVLLKNRTTFRSLNWHMVLKIN</sequence>
<proteinExistence type="predicted"/>
<reference evidence="1 2" key="1">
    <citation type="journal article" date="2018" name="Sci. Rep.">
        <title>Genomic signatures of local adaptation to the degree of environmental predictability in rotifers.</title>
        <authorList>
            <person name="Franch-Gras L."/>
            <person name="Hahn C."/>
            <person name="Garcia-Roger E.M."/>
            <person name="Carmona M.J."/>
            <person name="Serra M."/>
            <person name="Gomez A."/>
        </authorList>
    </citation>
    <scope>NUCLEOTIDE SEQUENCE [LARGE SCALE GENOMIC DNA]</scope>
    <source>
        <strain evidence="1">HYR1</strain>
    </source>
</reference>